<proteinExistence type="predicted"/>
<accession>A0ABU5G6B4</accession>
<keyword evidence="1" id="KW-0472">Membrane</keyword>
<keyword evidence="4" id="KW-1185">Reference proteome</keyword>
<feature type="transmembrane region" description="Helical" evidence="1">
    <location>
        <begin position="381"/>
        <end position="399"/>
    </location>
</feature>
<protein>
    <submittedName>
        <fullName evidence="3">Tape measure protein</fullName>
    </submittedName>
</protein>
<feature type="domain" description="Tape measure protein N-terminal" evidence="2">
    <location>
        <begin position="75"/>
        <end position="251"/>
    </location>
</feature>
<reference evidence="3 4" key="1">
    <citation type="submission" date="2023-10" db="EMBL/GenBank/DDBJ databases">
        <title>Whole Genome based description of the genera Actinobaculum and Actinotignum reveals a complex phylogenetic relationship within the species included in the genus Actinotignum.</title>
        <authorList>
            <person name="Jensen C.S."/>
            <person name="Dargis R."/>
            <person name="Kemp M."/>
            <person name="Christensen J.J."/>
        </authorList>
    </citation>
    <scope>NUCLEOTIDE SEQUENCE [LARGE SCALE GENOMIC DNA]</scope>
    <source>
        <strain evidence="3 4">SLA_B974</strain>
    </source>
</reference>
<dbReference type="InterPro" id="IPR013491">
    <property type="entry name" value="Tape_meas_N"/>
</dbReference>
<gene>
    <name evidence="3" type="ORF">R6G86_00575</name>
</gene>
<keyword evidence="1" id="KW-1133">Transmembrane helix</keyword>
<feature type="transmembrane region" description="Helical" evidence="1">
    <location>
        <begin position="481"/>
        <end position="504"/>
    </location>
</feature>
<name>A0ABU5G6B4_9ACTO</name>
<feature type="transmembrane region" description="Helical" evidence="1">
    <location>
        <begin position="320"/>
        <end position="344"/>
    </location>
</feature>
<dbReference type="Pfam" id="PF20155">
    <property type="entry name" value="TMP_3"/>
    <property type="match status" value="1"/>
</dbReference>
<dbReference type="SUPFAM" id="SSF48371">
    <property type="entry name" value="ARM repeat"/>
    <property type="match status" value="1"/>
</dbReference>
<keyword evidence="1" id="KW-0812">Transmembrane</keyword>
<organism evidence="3 4">
    <name type="scientific">Actinotignum urinale</name>
    <dbReference type="NCBI Taxonomy" id="190146"/>
    <lineage>
        <taxon>Bacteria</taxon>
        <taxon>Bacillati</taxon>
        <taxon>Actinomycetota</taxon>
        <taxon>Actinomycetes</taxon>
        <taxon>Actinomycetales</taxon>
        <taxon>Actinomycetaceae</taxon>
        <taxon>Actinotignum</taxon>
    </lineage>
</organism>
<feature type="transmembrane region" description="Helical" evidence="1">
    <location>
        <begin position="536"/>
        <end position="555"/>
    </location>
</feature>
<evidence type="ECO:0000259" key="2">
    <source>
        <dbReference type="Pfam" id="PF20155"/>
    </source>
</evidence>
<feature type="transmembrane region" description="Helical" evidence="1">
    <location>
        <begin position="455"/>
        <end position="475"/>
    </location>
</feature>
<feature type="transmembrane region" description="Helical" evidence="1">
    <location>
        <begin position="419"/>
        <end position="443"/>
    </location>
</feature>
<evidence type="ECO:0000313" key="4">
    <source>
        <dbReference type="Proteomes" id="UP001275049"/>
    </source>
</evidence>
<evidence type="ECO:0000256" key="1">
    <source>
        <dbReference type="SAM" id="Phobius"/>
    </source>
</evidence>
<dbReference type="Proteomes" id="UP001275049">
    <property type="component" value="Unassembled WGS sequence"/>
</dbReference>
<feature type="transmembrane region" description="Helical" evidence="1">
    <location>
        <begin position="576"/>
        <end position="603"/>
    </location>
</feature>
<feature type="transmembrane region" description="Helical" evidence="1">
    <location>
        <begin position="609"/>
        <end position="628"/>
    </location>
</feature>
<dbReference type="RefSeq" id="WP_320754794.1">
    <property type="nucleotide sequence ID" value="NZ_JAWNGA010000001.1"/>
</dbReference>
<dbReference type="NCBIfam" id="TIGR02675">
    <property type="entry name" value="tape_meas_nterm"/>
    <property type="match status" value="1"/>
</dbReference>
<comment type="caution">
    <text evidence="3">The sequence shown here is derived from an EMBL/GenBank/DDBJ whole genome shotgun (WGS) entry which is preliminary data.</text>
</comment>
<dbReference type="InterPro" id="IPR016024">
    <property type="entry name" value="ARM-type_fold"/>
</dbReference>
<feature type="transmembrane region" description="Helical" evidence="1">
    <location>
        <begin position="511"/>
        <end position="530"/>
    </location>
</feature>
<evidence type="ECO:0000313" key="3">
    <source>
        <dbReference type="EMBL" id="MDY5132237.1"/>
    </source>
</evidence>
<dbReference type="EMBL" id="JAWNGA010000001">
    <property type="protein sequence ID" value="MDY5132237.1"/>
    <property type="molecule type" value="Genomic_DNA"/>
</dbReference>
<sequence>MAELAAAYVQIIPSLKGLAEKLREELGGPATDKPVTESGNKIRAGFTNAFRAAGQAGMAAIGGVSAAITGIAVKGGISRALKIENAEAKLRGLGHSTASIASVMESANKAVKGTAFGLDAAASSAAMLSAAGVQSGKDLTDALTSIADVAQISGRSMEDVGLIFGSIAARGKLQGDDMLQLMSAGVPVLQLLGKQLGKTSGEVSAMVSKGQIDFATFQKAMEAGLGGAAQEAGSTFTGALANVKAALSRLGQKAASPALEGLRRVFVQLAPAIDTVAQALTPFITKLGEGFVAVADKAAAGLQKFTAFMQSLDGSPLQGIVGMLPVLALGVAQVVGAFSGFGLLKSLLGGLGAGMGQATGKATLFSRAFGVLKGVLFKSPWGLLIGGVAGLGGAMASSSGQSGALAGIFSKVTAGISNFAASIPTIVAKINSVIVAVVSKIVAALPQILESFKNIFTQLASIITTTLPAILGSIIPPLGQLVSALAQAFTTILPVLIKAFFSLFSALVDALGKILPGLISGITQLISGLVKFLPKLIPVLVGGAVALFMALVNALSKILPPLIQGFIQLINALVRFLPVIIPALIQGAITLFMALVQALPLIIPPLIEAIPVVIAALVTGLIQAVPVLLQAGLQLFGALVTALMQLIPQLLGKLGELGLRLCEKMGEIWESLKGIVSTAIGAVVGFVASLPGRAVGALASFGTKIGQVASGAWGSFRTAVSDGITGAINLVKELPAKALSALGSLGDVLVDSGKALINGFKKGIESAVSGVVNAVKGALSWVRNLFPFSPAKEGPFSGKGWVLYSGLSVGEAMAEGIKKSTPLALAAGKALTREAQASMASLNAPSINAGKGMVGSRPIYKDSGHAPADRVVNVYVENPFTGEYLLAKAREIAGKAINADAGKTVLFRGGM</sequence>
<feature type="transmembrane region" description="Helical" evidence="1">
    <location>
        <begin position="635"/>
        <end position="651"/>
    </location>
</feature>